<evidence type="ECO:0008006" key="2">
    <source>
        <dbReference type="Google" id="ProtNLM"/>
    </source>
</evidence>
<sequence length="221" mass="23186">MKILPVILFLASFASGAQAAVLQTYTTGTATPTTLGGYDMTDFALTGASGTTTSILSPLSGSLSFINRYGNASPMVINQADSVSWWNNGEAFNYDVFLTGESLITILLPENTRAFSFNVGADLGSTGLNAWLNVGESTGAGLGNTMFNVNRNNTPGFGVYADNSNGGCSALTSVTIDPIYWGFGNFSINQSNCVIDVPEVSSLYLFGLGLLGLLVVARRKV</sequence>
<accession>A0A3B1AT22</accession>
<name>A0A3B1AT22_9ZZZZ</name>
<dbReference type="EMBL" id="UOFT01000055">
    <property type="protein sequence ID" value="VAW97144.1"/>
    <property type="molecule type" value="Genomic_DNA"/>
</dbReference>
<reference evidence="1" key="1">
    <citation type="submission" date="2018-06" db="EMBL/GenBank/DDBJ databases">
        <authorList>
            <person name="Zhirakovskaya E."/>
        </authorList>
    </citation>
    <scope>NUCLEOTIDE SEQUENCE</scope>
</reference>
<gene>
    <name evidence="1" type="ORF">MNBD_GAMMA23-1282</name>
</gene>
<protein>
    <recommendedName>
        <fullName evidence="2">PEP-CTERM protein-sorting domain-containing protein</fullName>
    </recommendedName>
</protein>
<dbReference type="AlphaFoldDB" id="A0A3B1AT22"/>
<evidence type="ECO:0000313" key="1">
    <source>
        <dbReference type="EMBL" id="VAW97144.1"/>
    </source>
</evidence>
<organism evidence="1">
    <name type="scientific">hydrothermal vent metagenome</name>
    <dbReference type="NCBI Taxonomy" id="652676"/>
    <lineage>
        <taxon>unclassified sequences</taxon>
        <taxon>metagenomes</taxon>
        <taxon>ecological metagenomes</taxon>
    </lineage>
</organism>
<proteinExistence type="predicted"/>